<feature type="transmembrane region" description="Helical" evidence="9">
    <location>
        <begin position="283"/>
        <end position="301"/>
    </location>
</feature>
<feature type="transmembrane region" description="Helical" evidence="9">
    <location>
        <begin position="12"/>
        <end position="35"/>
    </location>
</feature>
<evidence type="ECO:0000259" key="10">
    <source>
        <dbReference type="PROSITE" id="PS50109"/>
    </source>
</evidence>
<evidence type="ECO:0000313" key="12">
    <source>
        <dbReference type="Proteomes" id="UP000247099"/>
    </source>
</evidence>
<dbReference type="SUPFAM" id="SSF47384">
    <property type="entry name" value="Homodimeric domain of signal transducing histidine kinase"/>
    <property type="match status" value="1"/>
</dbReference>
<evidence type="ECO:0000256" key="6">
    <source>
        <dbReference type="ARBA" id="ARBA00022840"/>
    </source>
</evidence>
<dbReference type="SUPFAM" id="SSF55874">
    <property type="entry name" value="ATPase domain of HSP90 chaperone/DNA topoisomerase II/histidine kinase"/>
    <property type="match status" value="1"/>
</dbReference>
<evidence type="ECO:0000256" key="8">
    <source>
        <dbReference type="SAM" id="Coils"/>
    </source>
</evidence>
<sequence>MRKEQNTHSERSQALLVLFLGVLTCMLTLALFASLDRILSSKLPANSVSGPLQILESTDRNLAGATLEESTRGYRFPAGRHRFRIDPDKPETMAVLSFERTDLAAVRLIRVDRDGLEHSHTIKRSTPLKDRPFGARNPVFDLSLNQPVGSSIIFEVVTDYEVHLNITGWASIQDFAKVQIAHNRITGFYFGATISLLLLSILVFLSTHRKAYLYYAIFLGFHALTILGHEGIYAGTALGKLTWIHPLFLIAIPLTVIFALKFLESFLQLREQHPRIQKLLGPFRYSFYPLVFIQLCLLPWPEYSLTLVTVQNLMVLAGAAIYPVVSGIVAVNGKREHQLIYVAFIPHFLAVALYVTQVLGWSQADPLFYYKLLSSTFIEMLLIAVALGFLMQSLRRDKEDAEAAYREKLTTDVEERTAELARSDEEKKRILEIISHDLRAPLYSINAYSNMIIDDGDAGEEVDYRQTLIDLSQASRSLYDLLENLLNWAKGSWESMQPKLESLEVKETVEDCLQLYQPRIQEKGISVSTQYVFKKPIFADLRMLQTLLRNVFSNALKHSEENGFMDVNVHPLSDGKVEFQIKNGPQKIPDEIADEVNQAASAKDLSFSRGLGLRLCKAMSERNTWRFSIRPVSDGTLVRFEIPASTD</sequence>
<evidence type="ECO:0000256" key="3">
    <source>
        <dbReference type="ARBA" id="ARBA00022679"/>
    </source>
</evidence>
<dbReference type="GO" id="GO:0005524">
    <property type="term" value="F:ATP binding"/>
    <property type="evidence" value="ECO:0007669"/>
    <property type="project" value="UniProtKB-KW"/>
</dbReference>
<dbReference type="GO" id="GO:0030295">
    <property type="term" value="F:protein kinase activator activity"/>
    <property type="evidence" value="ECO:0007669"/>
    <property type="project" value="TreeGrafter"/>
</dbReference>
<dbReference type="InterPro" id="IPR003661">
    <property type="entry name" value="HisK_dim/P_dom"/>
</dbReference>
<dbReference type="EMBL" id="QHJQ01000005">
    <property type="protein sequence ID" value="PXA04089.1"/>
    <property type="molecule type" value="Genomic_DNA"/>
</dbReference>
<evidence type="ECO:0000256" key="9">
    <source>
        <dbReference type="SAM" id="Phobius"/>
    </source>
</evidence>
<keyword evidence="9" id="KW-0812">Transmembrane</keyword>
<keyword evidence="3" id="KW-0808">Transferase</keyword>
<feature type="transmembrane region" description="Helical" evidence="9">
    <location>
        <begin position="339"/>
        <end position="362"/>
    </location>
</feature>
<evidence type="ECO:0000256" key="2">
    <source>
        <dbReference type="ARBA" id="ARBA00012438"/>
    </source>
</evidence>
<reference evidence="11 12" key="1">
    <citation type="submission" date="2018-05" db="EMBL/GenBank/DDBJ databases">
        <title>Coraliomargarita sinensis sp. nov., isolated from a marine solar saltern.</title>
        <authorList>
            <person name="Zhou L.Y."/>
        </authorList>
    </citation>
    <scope>NUCLEOTIDE SEQUENCE [LARGE SCALE GENOMIC DNA]</scope>
    <source>
        <strain evidence="11 12">WN38</strain>
    </source>
</reference>
<evidence type="ECO:0000256" key="7">
    <source>
        <dbReference type="ARBA" id="ARBA00023012"/>
    </source>
</evidence>
<keyword evidence="9" id="KW-0472">Membrane</keyword>
<keyword evidence="9" id="KW-1133">Transmembrane helix</keyword>
<dbReference type="CDD" id="cd00082">
    <property type="entry name" value="HisKA"/>
    <property type="match status" value="1"/>
</dbReference>
<gene>
    <name evidence="11" type="ORF">DDZ13_08605</name>
</gene>
<dbReference type="GO" id="GO:0000156">
    <property type="term" value="F:phosphorelay response regulator activity"/>
    <property type="evidence" value="ECO:0007669"/>
    <property type="project" value="TreeGrafter"/>
</dbReference>
<proteinExistence type="predicted"/>
<dbReference type="AlphaFoldDB" id="A0A317ZJW8"/>
<feature type="transmembrane region" description="Helical" evidence="9">
    <location>
        <begin position="212"/>
        <end position="232"/>
    </location>
</feature>
<dbReference type="InterPro" id="IPR011623">
    <property type="entry name" value="7TMR_DISM_rcpt_extracell_dom1"/>
</dbReference>
<dbReference type="InterPro" id="IPR036097">
    <property type="entry name" value="HisK_dim/P_sf"/>
</dbReference>
<dbReference type="Pfam" id="PF07695">
    <property type="entry name" value="7TMR-DISM_7TM"/>
    <property type="match status" value="1"/>
</dbReference>
<keyword evidence="7" id="KW-0902">Two-component regulatory system</keyword>
<dbReference type="InterPro" id="IPR036890">
    <property type="entry name" value="HATPase_C_sf"/>
</dbReference>
<keyword evidence="4" id="KW-0547">Nucleotide-binding</keyword>
<keyword evidence="6" id="KW-0067">ATP-binding</keyword>
<feature type="domain" description="Histidine kinase" evidence="10">
    <location>
        <begin position="433"/>
        <end position="646"/>
    </location>
</feature>
<feature type="transmembrane region" description="Helical" evidence="9">
    <location>
        <begin position="313"/>
        <end position="332"/>
    </location>
</feature>
<dbReference type="PROSITE" id="PS50109">
    <property type="entry name" value="HIS_KIN"/>
    <property type="match status" value="1"/>
</dbReference>
<dbReference type="Gene3D" id="3.30.565.10">
    <property type="entry name" value="Histidine kinase-like ATPase, C-terminal domain"/>
    <property type="match status" value="1"/>
</dbReference>
<evidence type="ECO:0000256" key="1">
    <source>
        <dbReference type="ARBA" id="ARBA00000085"/>
    </source>
</evidence>
<dbReference type="Gene3D" id="1.10.287.130">
    <property type="match status" value="1"/>
</dbReference>
<name>A0A317ZJW8_9BACT</name>
<feature type="transmembrane region" description="Helical" evidence="9">
    <location>
        <begin position="187"/>
        <end position="205"/>
    </location>
</feature>
<evidence type="ECO:0000256" key="5">
    <source>
        <dbReference type="ARBA" id="ARBA00022777"/>
    </source>
</evidence>
<dbReference type="Proteomes" id="UP000247099">
    <property type="component" value="Unassembled WGS sequence"/>
</dbReference>
<keyword evidence="12" id="KW-1185">Reference proteome</keyword>
<dbReference type="OrthoDB" id="194147at2"/>
<protein>
    <recommendedName>
        <fullName evidence="2">histidine kinase</fullName>
        <ecNumber evidence="2">2.7.13.3</ecNumber>
    </recommendedName>
</protein>
<evidence type="ECO:0000256" key="4">
    <source>
        <dbReference type="ARBA" id="ARBA00022741"/>
    </source>
</evidence>
<dbReference type="SMART" id="SM00387">
    <property type="entry name" value="HATPase_c"/>
    <property type="match status" value="1"/>
</dbReference>
<keyword evidence="8" id="KW-0175">Coiled coil</keyword>
<comment type="caution">
    <text evidence="11">The sequence shown here is derived from an EMBL/GenBank/DDBJ whole genome shotgun (WGS) entry which is preliminary data.</text>
</comment>
<dbReference type="InterPro" id="IPR003594">
    <property type="entry name" value="HATPase_dom"/>
</dbReference>
<dbReference type="RefSeq" id="WP_110131036.1">
    <property type="nucleotide sequence ID" value="NZ_QHJQ01000005.1"/>
</dbReference>
<dbReference type="InterPro" id="IPR005467">
    <property type="entry name" value="His_kinase_dom"/>
</dbReference>
<feature type="transmembrane region" description="Helical" evidence="9">
    <location>
        <begin position="368"/>
        <end position="390"/>
    </location>
</feature>
<feature type="transmembrane region" description="Helical" evidence="9">
    <location>
        <begin position="244"/>
        <end position="263"/>
    </location>
</feature>
<keyword evidence="5" id="KW-0418">Kinase</keyword>
<accession>A0A317ZJW8</accession>
<dbReference type="InParanoid" id="A0A317ZJW8"/>
<comment type="catalytic activity">
    <reaction evidence="1">
        <text>ATP + protein L-histidine = ADP + protein N-phospho-L-histidine.</text>
        <dbReference type="EC" id="2.7.13.3"/>
    </reaction>
</comment>
<dbReference type="PANTHER" id="PTHR42878:SF7">
    <property type="entry name" value="SENSOR HISTIDINE KINASE GLRK"/>
    <property type="match status" value="1"/>
</dbReference>
<organism evidence="11 12">
    <name type="scientific">Coraliomargarita sinensis</name>
    <dbReference type="NCBI Taxonomy" id="2174842"/>
    <lineage>
        <taxon>Bacteria</taxon>
        <taxon>Pseudomonadati</taxon>
        <taxon>Verrucomicrobiota</taxon>
        <taxon>Opitutia</taxon>
        <taxon>Puniceicoccales</taxon>
        <taxon>Coraliomargaritaceae</taxon>
        <taxon>Coraliomargarita</taxon>
    </lineage>
</organism>
<dbReference type="InterPro" id="IPR050351">
    <property type="entry name" value="BphY/WalK/GraS-like"/>
</dbReference>
<dbReference type="GO" id="GO:0000155">
    <property type="term" value="F:phosphorelay sensor kinase activity"/>
    <property type="evidence" value="ECO:0007669"/>
    <property type="project" value="InterPro"/>
</dbReference>
<dbReference type="EC" id="2.7.13.3" evidence="2"/>
<feature type="coiled-coil region" evidence="8">
    <location>
        <begin position="391"/>
        <end position="426"/>
    </location>
</feature>
<evidence type="ECO:0000313" key="11">
    <source>
        <dbReference type="EMBL" id="PXA04089.1"/>
    </source>
</evidence>
<dbReference type="Pfam" id="PF02518">
    <property type="entry name" value="HATPase_c"/>
    <property type="match status" value="1"/>
</dbReference>
<dbReference type="GO" id="GO:0007234">
    <property type="term" value="P:osmosensory signaling via phosphorelay pathway"/>
    <property type="evidence" value="ECO:0007669"/>
    <property type="project" value="TreeGrafter"/>
</dbReference>
<dbReference type="PANTHER" id="PTHR42878">
    <property type="entry name" value="TWO-COMPONENT HISTIDINE KINASE"/>
    <property type="match status" value="1"/>
</dbReference>